<evidence type="ECO:0000256" key="2">
    <source>
        <dbReference type="SAM" id="Phobius"/>
    </source>
</evidence>
<organism evidence="3 4">
    <name type="scientific">Apiospora arundinis</name>
    <dbReference type="NCBI Taxonomy" id="335852"/>
    <lineage>
        <taxon>Eukaryota</taxon>
        <taxon>Fungi</taxon>
        <taxon>Dikarya</taxon>
        <taxon>Ascomycota</taxon>
        <taxon>Pezizomycotina</taxon>
        <taxon>Sordariomycetes</taxon>
        <taxon>Xylariomycetidae</taxon>
        <taxon>Amphisphaeriales</taxon>
        <taxon>Apiosporaceae</taxon>
        <taxon>Apiospora</taxon>
    </lineage>
</organism>
<feature type="region of interest" description="Disordered" evidence="1">
    <location>
        <begin position="87"/>
        <end position="112"/>
    </location>
</feature>
<evidence type="ECO:0000313" key="3">
    <source>
        <dbReference type="EMBL" id="KAK8868819.1"/>
    </source>
</evidence>
<gene>
    <name evidence="3" type="ORF">PGQ11_007397</name>
</gene>
<keyword evidence="2" id="KW-0472">Membrane</keyword>
<sequence length="194" mass="20570">MGAEKYWYPDVIYNTSRGLWVCCGDHGKQGTDCTLQTRDTFSLAPPQDLLASGYFEVPATGFKFATETQTSSATALTTTATSVSSSATITTTAASASSTSSDRLGRGDSSSSSLATGTAVGIGVGAGLAVVGVADLATWYAKRKRRRIRQRPVPESRHHLNPQKSVYNASGQLQERPVKSELNGQNLPPRELPA</sequence>
<keyword evidence="4" id="KW-1185">Reference proteome</keyword>
<name>A0ABR2IVH2_9PEZI</name>
<keyword evidence="2" id="KW-1133">Transmembrane helix</keyword>
<dbReference type="EMBL" id="JAPCWZ010000004">
    <property type="protein sequence ID" value="KAK8868819.1"/>
    <property type="molecule type" value="Genomic_DNA"/>
</dbReference>
<feature type="compositionally biased region" description="Polar residues" evidence="1">
    <location>
        <begin position="162"/>
        <end position="173"/>
    </location>
</feature>
<keyword evidence="2" id="KW-0812">Transmembrane</keyword>
<evidence type="ECO:0000256" key="1">
    <source>
        <dbReference type="SAM" id="MobiDB-lite"/>
    </source>
</evidence>
<feature type="transmembrane region" description="Helical" evidence="2">
    <location>
        <begin position="119"/>
        <end position="141"/>
    </location>
</feature>
<protein>
    <submittedName>
        <fullName evidence="3">Uncharacterized protein</fullName>
    </submittedName>
</protein>
<accession>A0ABR2IVH2</accession>
<reference evidence="3 4" key="1">
    <citation type="journal article" date="2024" name="IMA Fungus">
        <title>Apiospora arundinis, a panoply of carbohydrate-active enzymes and secondary metabolites.</title>
        <authorList>
            <person name="Sorensen T."/>
            <person name="Petersen C."/>
            <person name="Muurmann A.T."/>
            <person name="Christiansen J.V."/>
            <person name="Brundto M.L."/>
            <person name="Overgaard C.K."/>
            <person name="Boysen A.T."/>
            <person name="Wollenberg R.D."/>
            <person name="Larsen T.O."/>
            <person name="Sorensen J.L."/>
            <person name="Nielsen K.L."/>
            <person name="Sondergaard T.E."/>
        </authorList>
    </citation>
    <scope>NUCLEOTIDE SEQUENCE [LARGE SCALE GENOMIC DNA]</scope>
    <source>
        <strain evidence="3 4">AAU 773</strain>
    </source>
</reference>
<proteinExistence type="predicted"/>
<feature type="region of interest" description="Disordered" evidence="1">
    <location>
        <begin position="144"/>
        <end position="194"/>
    </location>
</feature>
<dbReference type="Proteomes" id="UP001390339">
    <property type="component" value="Unassembled WGS sequence"/>
</dbReference>
<comment type="caution">
    <text evidence="3">The sequence shown here is derived from an EMBL/GenBank/DDBJ whole genome shotgun (WGS) entry which is preliminary data.</text>
</comment>
<evidence type="ECO:0000313" key="4">
    <source>
        <dbReference type="Proteomes" id="UP001390339"/>
    </source>
</evidence>